<name>A0A9D5BX75_9LILI</name>
<dbReference type="InterPro" id="IPR005024">
    <property type="entry name" value="Snf7_fam"/>
</dbReference>
<proteinExistence type="predicted"/>
<organism evidence="2 3">
    <name type="scientific">Dioscorea zingiberensis</name>
    <dbReference type="NCBI Taxonomy" id="325984"/>
    <lineage>
        <taxon>Eukaryota</taxon>
        <taxon>Viridiplantae</taxon>
        <taxon>Streptophyta</taxon>
        <taxon>Embryophyta</taxon>
        <taxon>Tracheophyta</taxon>
        <taxon>Spermatophyta</taxon>
        <taxon>Magnoliopsida</taxon>
        <taxon>Liliopsida</taxon>
        <taxon>Dioscoreales</taxon>
        <taxon>Dioscoreaceae</taxon>
        <taxon>Dioscorea</taxon>
    </lineage>
</organism>
<accession>A0A9D5BX75</accession>
<comment type="caution">
    <text evidence="2">The sequence shown here is derived from an EMBL/GenBank/DDBJ whole genome shotgun (WGS) entry which is preliminary data.</text>
</comment>
<sequence>MRVIRCSGGGGPSAFRLGASFCASGSLADVFRRGPRPFAIMAASVGSGDAGDSTSGSGACSGVVFGNASAASYTVGAGSGVVGASSAGFSSTGASSTSVTGATGGTSSTSGACAGGSDDSSGVIGAVGVAGDAASGSSGSSDSSGDAGSGGVVPKKLTKALLQASKRHRNNPPTSQSRRITMTFLFGNLKTPTELLRESKRTLDQSIERERQGLQAQEKKLIVEIKKTAKQGPMGVVKVMAKDLVRTRNQITKFYALKSQLQDIEINTRNG</sequence>
<dbReference type="PANTHER" id="PTHR10476">
    <property type="entry name" value="CHARGED MULTIVESICULAR BODY PROTEIN"/>
    <property type="match status" value="1"/>
</dbReference>
<dbReference type="Pfam" id="PF03357">
    <property type="entry name" value="Snf7"/>
    <property type="match status" value="1"/>
</dbReference>
<keyword evidence="3" id="KW-1185">Reference proteome</keyword>
<dbReference type="Proteomes" id="UP001085076">
    <property type="component" value="Miscellaneous, Linkage group lg10"/>
</dbReference>
<dbReference type="Gene3D" id="6.10.140.1230">
    <property type="match status" value="1"/>
</dbReference>
<gene>
    <name evidence="2" type="ORF">J5N97_030226</name>
</gene>
<evidence type="ECO:0000313" key="2">
    <source>
        <dbReference type="EMBL" id="KAJ0962398.1"/>
    </source>
</evidence>
<dbReference type="GO" id="GO:0007034">
    <property type="term" value="P:vacuolar transport"/>
    <property type="evidence" value="ECO:0007669"/>
    <property type="project" value="InterPro"/>
</dbReference>
<dbReference type="OrthoDB" id="5594417at2759"/>
<evidence type="ECO:0000256" key="1">
    <source>
        <dbReference type="SAM" id="MobiDB-lite"/>
    </source>
</evidence>
<dbReference type="AlphaFoldDB" id="A0A9D5BX75"/>
<reference evidence="2" key="2">
    <citation type="journal article" date="2022" name="Hortic Res">
        <title>The genome of Dioscorea zingiberensis sheds light on the biosynthesis, origin and evolution of the medicinally important diosgenin saponins.</title>
        <authorList>
            <person name="Li Y."/>
            <person name="Tan C."/>
            <person name="Li Z."/>
            <person name="Guo J."/>
            <person name="Li S."/>
            <person name="Chen X."/>
            <person name="Wang C."/>
            <person name="Dai X."/>
            <person name="Yang H."/>
            <person name="Song W."/>
            <person name="Hou L."/>
            <person name="Xu J."/>
            <person name="Tong Z."/>
            <person name="Xu A."/>
            <person name="Yuan X."/>
            <person name="Wang W."/>
            <person name="Yang Q."/>
            <person name="Chen L."/>
            <person name="Sun Z."/>
            <person name="Wang K."/>
            <person name="Pan B."/>
            <person name="Chen J."/>
            <person name="Bao Y."/>
            <person name="Liu F."/>
            <person name="Qi X."/>
            <person name="Gang D.R."/>
            <person name="Wen J."/>
            <person name="Li J."/>
        </authorList>
    </citation>
    <scope>NUCLEOTIDE SEQUENCE</scope>
    <source>
        <strain evidence="2">Dzin_1.0</strain>
    </source>
</reference>
<dbReference type="EMBL" id="JAGGNH010000010">
    <property type="protein sequence ID" value="KAJ0962398.1"/>
    <property type="molecule type" value="Genomic_DNA"/>
</dbReference>
<feature type="region of interest" description="Disordered" evidence="1">
    <location>
        <begin position="88"/>
        <end position="117"/>
    </location>
</feature>
<protein>
    <submittedName>
        <fullName evidence="2">Uncharacterized protein</fullName>
    </submittedName>
</protein>
<reference evidence="2" key="1">
    <citation type="submission" date="2021-03" db="EMBL/GenBank/DDBJ databases">
        <authorList>
            <person name="Li Z."/>
            <person name="Yang C."/>
        </authorList>
    </citation>
    <scope>NUCLEOTIDE SEQUENCE</scope>
    <source>
        <strain evidence="2">Dzin_1.0</strain>
        <tissue evidence="2">Leaf</tissue>
    </source>
</reference>
<evidence type="ECO:0000313" key="3">
    <source>
        <dbReference type="Proteomes" id="UP001085076"/>
    </source>
</evidence>